<evidence type="ECO:0000259" key="7">
    <source>
        <dbReference type="Pfam" id="PF18885"/>
    </source>
</evidence>
<dbReference type="Pfam" id="PF13365">
    <property type="entry name" value="Trypsin_2"/>
    <property type="match status" value="1"/>
</dbReference>
<dbReference type="InterPro" id="IPR050966">
    <property type="entry name" value="Glutamyl_endopeptidase"/>
</dbReference>
<dbReference type="InterPro" id="IPR043708">
    <property type="entry name" value="DUF5648"/>
</dbReference>
<comment type="similarity">
    <text evidence="1 6">Belongs to the peptidase S1B family.</text>
</comment>
<dbReference type="InterPro" id="IPR008256">
    <property type="entry name" value="Peptidase_S1B"/>
</dbReference>
<dbReference type="PANTHER" id="PTHR15462">
    <property type="entry name" value="SERINE PROTEASE"/>
    <property type="match status" value="1"/>
</dbReference>
<dbReference type="EMBL" id="VWPJ01000009">
    <property type="protein sequence ID" value="KAA5605463.1"/>
    <property type="molecule type" value="Genomic_DNA"/>
</dbReference>
<dbReference type="PANTHER" id="PTHR15462:SF8">
    <property type="entry name" value="SERINE PROTEASE"/>
    <property type="match status" value="1"/>
</dbReference>
<dbReference type="GO" id="GO:0008236">
    <property type="term" value="F:serine-type peptidase activity"/>
    <property type="evidence" value="ECO:0007669"/>
    <property type="project" value="UniProtKB-KW"/>
</dbReference>
<dbReference type="PRINTS" id="PR00839">
    <property type="entry name" value="V8PROTEASE"/>
</dbReference>
<reference evidence="8 9" key="1">
    <citation type="submission" date="2019-09" db="EMBL/GenBank/DDBJ databases">
        <title>Genome sequence of Roseospira marina, one of the more divergent members of the non-sulfur purple photosynthetic bacterial family, the Rhodospirillaceae.</title>
        <authorList>
            <person name="Meyer T."/>
            <person name="Kyndt J."/>
        </authorList>
    </citation>
    <scope>NUCLEOTIDE SEQUENCE [LARGE SCALE GENOMIC DNA]</scope>
    <source>
        <strain evidence="8 9">DSM 15113</strain>
    </source>
</reference>
<dbReference type="Pfam" id="PF17963">
    <property type="entry name" value="Big_9"/>
    <property type="match status" value="1"/>
</dbReference>
<gene>
    <name evidence="8" type="ORF">F1188_11245</name>
</gene>
<dbReference type="AlphaFoldDB" id="A0A5M6IB57"/>
<comment type="caution">
    <text evidence="8">The sequence shown here is derived from an EMBL/GenBank/DDBJ whole genome shotgun (WGS) entry which is preliminary data.</text>
</comment>
<dbReference type="SUPFAM" id="SSF50494">
    <property type="entry name" value="Trypsin-like serine proteases"/>
    <property type="match status" value="1"/>
</dbReference>
<evidence type="ECO:0000313" key="8">
    <source>
        <dbReference type="EMBL" id="KAA5605463.1"/>
    </source>
</evidence>
<evidence type="ECO:0000256" key="4">
    <source>
        <dbReference type="ARBA" id="ARBA00022801"/>
    </source>
</evidence>
<accession>A0A5M6IB57</accession>
<evidence type="ECO:0000313" key="9">
    <source>
        <dbReference type="Proteomes" id="UP000324065"/>
    </source>
</evidence>
<sequence>MTFQADDDIYPGTSVVYIEATWGRTTYTGSGVLVGRNDVLTASHVLYSLSDGGTPDSVRVYPSFNPNDGNNVYFDNLSFQYFPQFDPDGDGLLPPGDFNAATFAGSEYDMALISLADPIGDQYGWMGVDTDFAGGAVGVLGHPGVYGSRMMYDDGTVTRSPVDGVFYVQEDLELNPGNSGGPIYYDYGDGPYVIGVVSTGIAATSVGAHAYWLLDAMAANDRDIIGGGANTAPVANDDSLATVWQSVVAVDVLANDQDANGDTLTVSAISQPSSGGAVRIGADGGVYLSLTEGFSGALSFDYTVSDGRGGTDQATVAVTVSPNDAPAGTTEIFRFFNATSGGHFFTANAAERDTVIDNLATYHYERVGFSAHDASEAGRNGLDPIYRFYNPASQGHFFTADAGERDYVLSSLPSYRYEEVGFAADADGSEGGDPIYRFHNTANGGHFFTASADERDVVIATLDQYEYEGIGFWAA</sequence>
<dbReference type="Gene3D" id="2.40.10.10">
    <property type="entry name" value="Trypsin-like serine proteases"/>
    <property type="match status" value="2"/>
</dbReference>
<dbReference type="GO" id="GO:0006508">
    <property type="term" value="P:proteolysis"/>
    <property type="evidence" value="ECO:0007669"/>
    <property type="project" value="UniProtKB-KW"/>
</dbReference>
<dbReference type="Proteomes" id="UP000324065">
    <property type="component" value="Unassembled WGS sequence"/>
</dbReference>
<name>A0A5M6IB57_9PROT</name>
<evidence type="ECO:0000256" key="2">
    <source>
        <dbReference type="ARBA" id="ARBA00022670"/>
    </source>
</evidence>
<organism evidence="8 9">
    <name type="scientific">Roseospira marina</name>
    <dbReference type="NCBI Taxonomy" id="140057"/>
    <lineage>
        <taxon>Bacteria</taxon>
        <taxon>Pseudomonadati</taxon>
        <taxon>Pseudomonadota</taxon>
        <taxon>Alphaproteobacteria</taxon>
        <taxon>Rhodospirillales</taxon>
        <taxon>Rhodospirillaceae</taxon>
        <taxon>Roseospira</taxon>
    </lineage>
</organism>
<dbReference type="OrthoDB" id="733404at2"/>
<keyword evidence="4 6" id="KW-0378">Hydrolase</keyword>
<dbReference type="InterPro" id="IPR043504">
    <property type="entry name" value="Peptidase_S1_PA_chymotrypsin"/>
</dbReference>
<protein>
    <recommendedName>
        <fullName evidence="6">Serine protease</fullName>
        <ecNumber evidence="6">3.4.21.-</ecNumber>
    </recommendedName>
</protein>
<evidence type="ECO:0000256" key="5">
    <source>
        <dbReference type="ARBA" id="ARBA00022825"/>
    </source>
</evidence>
<dbReference type="RefSeq" id="WP_150062514.1">
    <property type="nucleotide sequence ID" value="NZ_JACHII010000017.1"/>
</dbReference>
<keyword evidence="3" id="KW-0732">Signal</keyword>
<keyword evidence="5 6" id="KW-0720">Serine protease</keyword>
<proteinExistence type="inferred from homology"/>
<dbReference type="Pfam" id="PF18885">
    <property type="entry name" value="DUF5648"/>
    <property type="match status" value="1"/>
</dbReference>
<keyword evidence="9" id="KW-1185">Reference proteome</keyword>
<dbReference type="InterPro" id="IPR009003">
    <property type="entry name" value="Peptidase_S1_PA"/>
</dbReference>
<keyword evidence="2 6" id="KW-0645">Protease</keyword>
<evidence type="ECO:0000256" key="3">
    <source>
        <dbReference type="ARBA" id="ARBA00022729"/>
    </source>
</evidence>
<evidence type="ECO:0000256" key="1">
    <source>
        <dbReference type="ARBA" id="ARBA00008764"/>
    </source>
</evidence>
<dbReference type="EC" id="3.4.21.-" evidence="6"/>
<dbReference type="Gene3D" id="2.60.40.2810">
    <property type="match status" value="1"/>
</dbReference>
<feature type="domain" description="DUF5648" evidence="7">
    <location>
        <begin position="332"/>
        <end position="474"/>
    </location>
</feature>
<evidence type="ECO:0000256" key="6">
    <source>
        <dbReference type="RuleBase" id="RU004296"/>
    </source>
</evidence>